<dbReference type="SUPFAM" id="SSF51395">
    <property type="entry name" value="FMN-linked oxidoreductases"/>
    <property type="match status" value="1"/>
</dbReference>
<dbReference type="Proteomes" id="UP000501058">
    <property type="component" value="Chromosome"/>
</dbReference>
<dbReference type="GO" id="GO:0044205">
    <property type="term" value="P:'de novo' UMP biosynthetic process"/>
    <property type="evidence" value="ECO:0007669"/>
    <property type="project" value="UniProtKB-UniPathway"/>
</dbReference>
<dbReference type="EMBL" id="CP049865">
    <property type="protein sequence ID" value="QIK72555.1"/>
    <property type="molecule type" value="Genomic_DNA"/>
</dbReference>
<accession>A0A6G7Y6W8</accession>
<comment type="pathway">
    <text evidence="2">Pyrimidine metabolism; UMP biosynthesis via de novo pathway.</text>
</comment>
<reference evidence="8 9" key="1">
    <citation type="submission" date="2020-03" db="EMBL/GenBank/DDBJ databases">
        <title>Propioniciclava sp. nov., isolated from Hydrophilus acuminatus.</title>
        <authorList>
            <person name="Hyun D.-W."/>
            <person name="Bae J.-W."/>
        </authorList>
    </citation>
    <scope>NUCLEOTIDE SEQUENCE [LARGE SCALE GENOMIC DNA]</scope>
    <source>
        <strain evidence="8 9">HDW11</strain>
    </source>
</reference>
<dbReference type="Gene3D" id="3.20.20.70">
    <property type="entry name" value="Aldolase class I"/>
    <property type="match status" value="1"/>
</dbReference>
<dbReference type="AlphaFoldDB" id="A0A6G7Y6W8"/>
<dbReference type="InterPro" id="IPR050074">
    <property type="entry name" value="DHO_dehydrogenase"/>
</dbReference>
<evidence type="ECO:0000313" key="8">
    <source>
        <dbReference type="EMBL" id="QIK72555.1"/>
    </source>
</evidence>
<organism evidence="8 9">
    <name type="scientific">Propioniciclava coleopterorum</name>
    <dbReference type="NCBI Taxonomy" id="2714937"/>
    <lineage>
        <taxon>Bacteria</taxon>
        <taxon>Bacillati</taxon>
        <taxon>Actinomycetota</taxon>
        <taxon>Actinomycetes</taxon>
        <taxon>Propionibacteriales</taxon>
        <taxon>Propionibacteriaceae</taxon>
        <taxon>Propioniciclava</taxon>
    </lineage>
</organism>
<keyword evidence="3" id="KW-0285">Flavoprotein</keyword>
<dbReference type="PANTHER" id="PTHR48109:SF3">
    <property type="entry name" value="SLL0744 PROTEIN"/>
    <property type="match status" value="1"/>
</dbReference>
<dbReference type="KEGG" id="prv:G7070_10075"/>
<keyword evidence="9" id="KW-1185">Reference proteome</keyword>
<keyword evidence="6" id="KW-0560">Oxidoreductase</keyword>
<evidence type="ECO:0000259" key="7">
    <source>
        <dbReference type="Pfam" id="PF01180"/>
    </source>
</evidence>
<evidence type="ECO:0000256" key="6">
    <source>
        <dbReference type="ARBA" id="ARBA00023002"/>
    </source>
</evidence>
<protein>
    <submittedName>
        <fullName evidence="8">Dihydroorotate dehydrogenase-like protein</fullName>
    </submittedName>
</protein>
<evidence type="ECO:0000256" key="4">
    <source>
        <dbReference type="ARBA" id="ARBA00022643"/>
    </source>
</evidence>
<dbReference type="GO" id="GO:0004152">
    <property type="term" value="F:dihydroorotate dehydrogenase activity"/>
    <property type="evidence" value="ECO:0007669"/>
    <property type="project" value="InterPro"/>
</dbReference>
<dbReference type="UniPathway" id="UPA00070"/>
<feature type="domain" description="Dihydroorotate dehydrogenase catalytic" evidence="7">
    <location>
        <begin position="95"/>
        <end position="288"/>
    </location>
</feature>
<evidence type="ECO:0000313" key="9">
    <source>
        <dbReference type="Proteomes" id="UP000501058"/>
    </source>
</evidence>
<evidence type="ECO:0000256" key="3">
    <source>
        <dbReference type="ARBA" id="ARBA00022630"/>
    </source>
</evidence>
<name>A0A6G7Y6W8_9ACTN</name>
<evidence type="ECO:0000256" key="1">
    <source>
        <dbReference type="ARBA" id="ARBA00001917"/>
    </source>
</evidence>
<dbReference type="InterPro" id="IPR005720">
    <property type="entry name" value="Dihydroorotate_DH_cat"/>
</dbReference>
<evidence type="ECO:0000256" key="2">
    <source>
        <dbReference type="ARBA" id="ARBA00004725"/>
    </source>
</evidence>
<dbReference type="InterPro" id="IPR012135">
    <property type="entry name" value="Dihydroorotate_DH_1_2"/>
</dbReference>
<dbReference type="GO" id="GO:0006207">
    <property type="term" value="P:'de novo' pyrimidine nucleobase biosynthetic process"/>
    <property type="evidence" value="ECO:0007669"/>
    <property type="project" value="TreeGrafter"/>
</dbReference>
<keyword evidence="5" id="KW-0665">Pyrimidine biosynthesis</keyword>
<dbReference type="RefSeq" id="WP_166233629.1">
    <property type="nucleotide sequence ID" value="NZ_CP049865.1"/>
</dbReference>
<proteinExistence type="predicted"/>
<dbReference type="NCBIfam" id="NF005741">
    <property type="entry name" value="PRK07565.1"/>
    <property type="match status" value="1"/>
</dbReference>
<dbReference type="Pfam" id="PF01180">
    <property type="entry name" value="DHO_dh"/>
    <property type="match status" value="1"/>
</dbReference>
<keyword evidence="4" id="KW-0288">FMN</keyword>
<gene>
    <name evidence="8" type="ORF">G7070_10075</name>
</gene>
<dbReference type="GO" id="GO:0005737">
    <property type="term" value="C:cytoplasm"/>
    <property type="evidence" value="ECO:0007669"/>
    <property type="project" value="InterPro"/>
</dbReference>
<dbReference type="PIRSF" id="PIRSF000164">
    <property type="entry name" value="DHO_oxidase"/>
    <property type="match status" value="1"/>
</dbReference>
<comment type="cofactor">
    <cofactor evidence="1">
        <name>FMN</name>
        <dbReference type="ChEBI" id="CHEBI:58210"/>
    </cofactor>
</comment>
<evidence type="ECO:0000256" key="5">
    <source>
        <dbReference type="ARBA" id="ARBA00022975"/>
    </source>
</evidence>
<sequence length="336" mass="35659">MDLTTTYLGLELKHPVVASAGPLSQNVDGVKGLAEGGASAIVLYSLFEEQLRAEVARDEALIASHENASPEALDYFPANPITTKSAAYTYLSLVERSVNAVDVPIIASLNGADLGGWVEFARELADAGASAIELNIYFVPGDIATTGDVVAKRHLEIVAAVADAVRIPVSVKMSPYFSSPGNMALQLVDAGAAGLVLFNRFLQPDIDPETLRMDTSFDLSTPHEGRLPRTWIAALRNHTRASLAGSTGVETSDDVVKYLLAGADVVMTTASLIRHGRGYTAELVGGLHSWLVRKGFTSLDQMRGMVALPMVTDADAIERGGYVGAIQAAKERYGSL</sequence>
<dbReference type="PANTHER" id="PTHR48109">
    <property type="entry name" value="DIHYDROOROTATE DEHYDROGENASE (QUINONE), MITOCHONDRIAL-RELATED"/>
    <property type="match status" value="1"/>
</dbReference>
<dbReference type="InterPro" id="IPR013785">
    <property type="entry name" value="Aldolase_TIM"/>
</dbReference>